<dbReference type="Proteomes" id="UP000743370">
    <property type="component" value="Unassembled WGS sequence"/>
</dbReference>
<evidence type="ECO:0000313" key="12">
    <source>
        <dbReference type="Proteomes" id="UP000743370"/>
    </source>
</evidence>
<evidence type="ECO:0000256" key="3">
    <source>
        <dbReference type="ARBA" id="ARBA00022982"/>
    </source>
</evidence>
<dbReference type="InterPro" id="IPR003245">
    <property type="entry name" value="Phytocyanin_dom"/>
</dbReference>
<feature type="signal peptide" evidence="7">
    <location>
        <begin position="1"/>
        <end position="28"/>
    </location>
</feature>
<keyword evidence="4" id="KW-0186">Copper</keyword>
<evidence type="ECO:0000256" key="5">
    <source>
        <dbReference type="ARBA" id="ARBA00023180"/>
    </source>
</evidence>
<sequence>MEKLRPAWAVKAIIVILFTSILFRCVCGENHTVGGASGWDLRSNIQAWSSTTTFNIGDDLVFSYTPVHDVVEVNQLGYDTCTITNALATYDNGETVIHLGGAGTRYFVCGRMGHCQQGLKLQVQVLAQSNNGSNDDQNQGPGSTTSSPPPPSPPQPRSPPRPPSPPPHGVEQPPADEPSPCDCSGADERFGVVPLITLVIVLAFARAPSSLFHASVFISCV</sequence>
<feature type="region of interest" description="Disordered" evidence="6">
    <location>
        <begin position="130"/>
        <end position="183"/>
    </location>
</feature>
<name>A0A0L9VHP9_PHAAN</name>
<dbReference type="OrthoDB" id="1903230at2759"/>
<reference evidence="11" key="1">
    <citation type="journal article" date="2015" name="Proc. Natl. Acad. Sci. U.S.A.">
        <title>Genome sequencing of adzuki bean (Vigna angularis) provides insight into high starch and low fat accumulation and domestication.</title>
        <authorList>
            <person name="Yang K."/>
            <person name="Tian Z."/>
            <person name="Chen C."/>
            <person name="Luo L."/>
            <person name="Zhao B."/>
            <person name="Wang Z."/>
            <person name="Yu L."/>
            <person name="Li Y."/>
            <person name="Sun Y."/>
            <person name="Li W."/>
            <person name="Chen Y."/>
            <person name="Li Y."/>
            <person name="Zhang Y."/>
            <person name="Ai D."/>
            <person name="Zhao J."/>
            <person name="Shang C."/>
            <person name="Ma Y."/>
            <person name="Wu B."/>
            <person name="Wang M."/>
            <person name="Gao L."/>
            <person name="Sun D."/>
            <person name="Zhang P."/>
            <person name="Guo F."/>
            <person name="Wang W."/>
            <person name="Li Y."/>
            <person name="Wang J."/>
            <person name="Varshney R.K."/>
            <person name="Wang J."/>
            <person name="Ling H.Q."/>
            <person name="Wan P."/>
        </authorList>
    </citation>
    <scope>NUCLEOTIDE SEQUENCE</scope>
    <source>
        <strain evidence="11">cv. Jingnong 6</strain>
    </source>
</reference>
<evidence type="ECO:0000313" key="10">
    <source>
        <dbReference type="EMBL" id="KOM54576.1"/>
    </source>
</evidence>
<protein>
    <submittedName>
        <fullName evidence="9">Uclacyanin-3 protein</fullName>
    </submittedName>
</protein>
<dbReference type="PANTHER" id="PTHR33021:SF499">
    <property type="entry name" value="OS12G0150500 PROTEIN"/>
    <property type="match status" value="1"/>
</dbReference>
<dbReference type="OMA" id="GYDTCTI"/>
<reference evidence="9 12" key="3">
    <citation type="submission" date="2020-05" db="EMBL/GenBank/DDBJ databases">
        <title>Vigna angularis (adzuki bean) Var. LongXiaoDou No. 4 denovo assembly.</title>
        <authorList>
            <person name="Xiang H."/>
        </authorList>
    </citation>
    <scope>NUCLEOTIDE SEQUENCE [LARGE SCALE GENOMIC DNA]</scope>
    <source>
        <tissue evidence="9">Leaf</tissue>
    </source>
</reference>
<dbReference type="Pfam" id="PF02298">
    <property type="entry name" value="Cu_bind_like"/>
    <property type="match status" value="1"/>
</dbReference>
<dbReference type="PANTHER" id="PTHR33021">
    <property type="entry name" value="BLUE COPPER PROTEIN"/>
    <property type="match status" value="1"/>
</dbReference>
<keyword evidence="1" id="KW-0813">Transport</keyword>
<keyword evidence="7" id="KW-0732">Signal</keyword>
<evidence type="ECO:0000256" key="6">
    <source>
        <dbReference type="SAM" id="MobiDB-lite"/>
    </source>
</evidence>
<evidence type="ECO:0000313" key="11">
    <source>
        <dbReference type="Proteomes" id="UP000053144"/>
    </source>
</evidence>
<evidence type="ECO:0000256" key="1">
    <source>
        <dbReference type="ARBA" id="ARBA00022448"/>
    </source>
</evidence>
<evidence type="ECO:0000256" key="7">
    <source>
        <dbReference type="SAM" id="SignalP"/>
    </source>
</evidence>
<dbReference type="FunFam" id="2.60.40.420:FF:000003">
    <property type="entry name" value="Blue copper"/>
    <property type="match status" value="1"/>
</dbReference>
<organism evidence="10 11">
    <name type="scientific">Phaseolus angularis</name>
    <name type="common">Azuki bean</name>
    <name type="synonym">Vigna angularis</name>
    <dbReference type="NCBI Taxonomy" id="3914"/>
    <lineage>
        <taxon>Eukaryota</taxon>
        <taxon>Viridiplantae</taxon>
        <taxon>Streptophyta</taxon>
        <taxon>Embryophyta</taxon>
        <taxon>Tracheophyta</taxon>
        <taxon>Spermatophyta</taxon>
        <taxon>Magnoliopsida</taxon>
        <taxon>eudicotyledons</taxon>
        <taxon>Gunneridae</taxon>
        <taxon>Pentapetalae</taxon>
        <taxon>rosids</taxon>
        <taxon>fabids</taxon>
        <taxon>Fabales</taxon>
        <taxon>Fabaceae</taxon>
        <taxon>Papilionoideae</taxon>
        <taxon>50 kb inversion clade</taxon>
        <taxon>NPAAA clade</taxon>
        <taxon>indigoferoid/millettioid clade</taxon>
        <taxon>Phaseoleae</taxon>
        <taxon>Vigna</taxon>
    </lineage>
</organism>
<keyword evidence="5" id="KW-0325">Glycoprotein</keyword>
<dbReference type="InterPro" id="IPR039391">
    <property type="entry name" value="Phytocyanin-like"/>
</dbReference>
<dbReference type="SUPFAM" id="SSF49503">
    <property type="entry name" value="Cupredoxins"/>
    <property type="match status" value="1"/>
</dbReference>
<feature type="domain" description="Phytocyanin" evidence="8">
    <location>
        <begin position="29"/>
        <end position="127"/>
    </location>
</feature>
<dbReference type="Proteomes" id="UP000053144">
    <property type="component" value="Chromosome 10"/>
</dbReference>
<keyword evidence="2" id="KW-0479">Metal-binding</keyword>
<dbReference type="KEGG" id="var:108345283"/>
<dbReference type="AlphaFoldDB" id="A0A0L9VHP9"/>
<dbReference type="PROSITE" id="PS51485">
    <property type="entry name" value="PHYTOCYANIN"/>
    <property type="match status" value="1"/>
</dbReference>
<dbReference type="EMBL" id="CM003380">
    <property type="protein sequence ID" value="KOM54576.1"/>
    <property type="molecule type" value="Genomic_DNA"/>
</dbReference>
<gene>
    <name evidence="9" type="ORF">HKW66_Vig0121260</name>
    <name evidence="10" type="ORF">LR48_Vigan10g046800</name>
</gene>
<evidence type="ECO:0000256" key="4">
    <source>
        <dbReference type="ARBA" id="ARBA00023008"/>
    </source>
</evidence>
<dbReference type="CDD" id="cd04216">
    <property type="entry name" value="Phytocyanin"/>
    <property type="match status" value="1"/>
</dbReference>
<feature type="compositionally biased region" description="Low complexity" evidence="6">
    <location>
        <begin position="130"/>
        <end position="146"/>
    </location>
</feature>
<dbReference type="GO" id="GO:0009055">
    <property type="term" value="F:electron transfer activity"/>
    <property type="evidence" value="ECO:0007669"/>
    <property type="project" value="InterPro"/>
</dbReference>
<feature type="chain" id="PRO_5005596979" evidence="7">
    <location>
        <begin position="29"/>
        <end position="221"/>
    </location>
</feature>
<evidence type="ECO:0000256" key="2">
    <source>
        <dbReference type="ARBA" id="ARBA00022723"/>
    </source>
</evidence>
<keyword evidence="3" id="KW-0249">Electron transport</keyword>
<dbReference type="Gene3D" id="2.60.40.420">
    <property type="entry name" value="Cupredoxins - blue copper proteins"/>
    <property type="match status" value="1"/>
</dbReference>
<feature type="compositionally biased region" description="Pro residues" evidence="6">
    <location>
        <begin position="147"/>
        <end position="168"/>
    </location>
</feature>
<dbReference type="GO" id="GO:0005886">
    <property type="term" value="C:plasma membrane"/>
    <property type="evidence" value="ECO:0007669"/>
    <property type="project" value="TreeGrafter"/>
</dbReference>
<dbReference type="EMBL" id="JABFOF010000008">
    <property type="protein sequence ID" value="KAG2385034.1"/>
    <property type="molecule type" value="Genomic_DNA"/>
</dbReference>
<evidence type="ECO:0000313" key="9">
    <source>
        <dbReference type="EMBL" id="KAG2385034.1"/>
    </source>
</evidence>
<proteinExistence type="predicted"/>
<dbReference type="STRING" id="3914.A0A0L9VHP9"/>
<reference evidence="10" key="2">
    <citation type="submission" date="2015-02" db="EMBL/GenBank/DDBJ databases">
        <authorList>
            <person name="Chooi Y.-H."/>
        </authorList>
    </citation>
    <scope>NUCLEOTIDE SEQUENCE</scope>
    <source>
        <tissue evidence="10">Seedling</tissue>
    </source>
</reference>
<dbReference type="Gramene" id="KOM54576">
    <property type="protein sequence ID" value="KOM54576"/>
    <property type="gene ID" value="LR48_Vigan10g046800"/>
</dbReference>
<accession>A0A0L9VHP9</accession>
<evidence type="ECO:0000259" key="8">
    <source>
        <dbReference type="PROSITE" id="PS51485"/>
    </source>
</evidence>
<dbReference type="GO" id="GO:0046872">
    <property type="term" value="F:metal ion binding"/>
    <property type="evidence" value="ECO:0007669"/>
    <property type="project" value="UniProtKB-KW"/>
</dbReference>
<dbReference type="InterPro" id="IPR008972">
    <property type="entry name" value="Cupredoxin"/>
</dbReference>